<reference evidence="3" key="1">
    <citation type="submission" date="2022-11" db="UniProtKB">
        <authorList>
            <consortium name="WormBaseParasite"/>
        </authorList>
    </citation>
    <scope>IDENTIFICATION</scope>
</reference>
<dbReference type="AlphaFoldDB" id="A0A914NXF8"/>
<keyword evidence="2" id="KW-1185">Reference proteome</keyword>
<protein>
    <submittedName>
        <fullName evidence="3">Uncharacterized protein</fullName>
    </submittedName>
</protein>
<organism evidence="2 3">
    <name type="scientific">Meloidogyne incognita</name>
    <name type="common">Southern root-knot nematode worm</name>
    <name type="synonym">Oxyuris incognita</name>
    <dbReference type="NCBI Taxonomy" id="6306"/>
    <lineage>
        <taxon>Eukaryota</taxon>
        <taxon>Metazoa</taxon>
        <taxon>Ecdysozoa</taxon>
        <taxon>Nematoda</taxon>
        <taxon>Chromadorea</taxon>
        <taxon>Rhabditida</taxon>
        <taxon>Tylenchina</taxon>
        <taxon>Tylenchomorpha</taxon>
        <taxon>Tylenchoidea</taxon>
        <taxon>Meloidogynidae</taxon>
        <taxon>Meloidogyninae</taxon>
        <taxon>Meloidogyne</taxon>
        <taxon>Meloidogyne incognita group</taxon>
    </lineage>
</organism>
<accession>A0A914NXF8</accession>
<evidence type="ECO:0000313" key="2">
    <source>
        <dbReference type="Proteomes" id="UP000887563"/>
    </source>
</evidence>
<name>A0A914NXF8_MELIC</name>
<proteinExistence type="predicted"/>
<dbReference type="Proteomes" id="UP000887563">
    <property type="component" value="Unplaced"/>
</dbReference>
<evidence type="ECO:0000256" key="1">
    <source>
        <dbReference type="SAM" id="MobiDB-lite"/>
    </source>
</evidence>
<dbReference type="WBParaSite" id="Minc3s11419g44876">
    <property type="protein sequence ID" value="Minc3s11419g44876"/>
    <property type="gene ID" value="Minc3s11419g44876"/>
</dbReference>
<evidence type="ECO:0000313" key="3">
    <source>
        <dbReference type="WBParaSite" id="Minc3s11419g44876"/>
    </source>
</evidence>
<sequence length="210" mass="22475">DENKKKTTFVDFNGMPVNDPLPIFPLSMTLEDVFKTLQADVRFLPTLVALKKLNLKIPQLLINGNIGGRANRYGLVNITDANGQIVLASSGIARHRKKVKMTEKMTKHDDVYLRAIDNIKAVSDGAAAHVTKLSDGAATHIAKLSDGAADNIKAVSDGAAAHIAKLSDGATAHIANVLRIRDENKAVTSGDVLMESPSPTDENSGEVIKQ</sequence>
<feature type="region of interest" description="Disordered" evidence="1">
    <location>
        <begin position="189"/>
        <end position="210"/>
    </location>
</feature>